<sequence length="184" mass="20541">MAPKTGAPRGKKKTHFAVTKAVEKKKSCRRLMNPALATPSRSLAPGSCRKKQVSRSIKVGLHFPVGRIGRYLKEGRYSQRIGFGAPVYLAAVLEYLATEVLELAGQAAKDNKKIRIIPRHVMLSVMRDEELSKLLAVLPSRTTACYPASTSPFLAMVPRRTQPNCPRRMLPSRLRRPRSPPRSR</sequence>
<evidence type="ECO:0000313" key="2">
    <source>
        <dbReference type="Proteomes" id="UP001732700"/>
    </source>
</evidence>
<reference evidence="1" key="2">
    <citation type="submission" date="2025-09" db="UniProtKB">
        <authorList>
            <consortium name="EnsemblPlants"/>
        </authorList>
    </citation>
    <scope>IDENTIFICATION</scope>
</reference>
<proteinExistence type="predicted"/>
<protein>
    <submittedName>
        <fullName evidence="1">Uncharacterized protein</fullName>
    </submittedName>
</protein>
<name>A0ACD6A1P8_AVESA</name>
<organism evidence="1 2">
    <name type="scientific">Avena sativa</name>
    <name type="common">Oat</name>
    <dbReference type="NCBI Taxonomy" id="4498"/>
    <lineage>
        <taxon>Eukaryota</taxon>
        <taxon>Viridiplantae</taxon>
        <taxon>Streptophyta</taxon>
        <taxon>Embryophyta</taxon>
        <taxon>Tracheophyta</taxon>
        <taxon>Spermatophyta</taxon>
        <taxon>Magnoliopsida</taxon>
        <taxon>Liliopsida</taxon>
        <taxon>Poales</taxon>
        <taxon>Poaceae</taxon>
        <taxon>BOP clade</taxon>
        <taxon>Pooideae</taxon>
        <taxon>Poodae</taxon>
        <taxon>Poeae</taxon>
        <taxon>Poeae Chloroplast Group 1 (Aveneae type)</taxon>
        <taxon>Aveninae</taxon>
        <taxon>Avena</taxon>
    </lineage>
</organism>
<reference evidence="1" key="1">
    <citation type="submission" date="2021-05" db="EMBL/GenBank/DDBJ databases">
        <authorList>
            <person name="Scholz U."/>
            <person name="Mascher M."/>
            <person name="Fiebig A."/>
        </authorList>
    </citation>
    <scope>NUCLEOTIDE SEQUENCE [LARGE SCALE GENOMIC DNA]</scope>
</reference>
<accession>A0ACD6A1P8</accession>
<dbReference type="Proteomes" id="UP001732700">
    <property type="component" value="Chromosome 7C"/>
</dbReference>
<keyword evidence="2" id="KW-1185">Reference proteome</keyword>
<evidence type="ECO:0000313" key="1">
    <source>
        <dbReference type="EnsemblPlants" id="AVESA.00010b.r2.7CG0666440.1.CDS.1"/>
    </source>
</evidence>
<dbReference type="EnsemblPlants" id="AVESA.00010b.r2.7CG0666440.1">
    <property type="protein sequence ID" value="AVESA.00010b.r2.7CG0666440.1.CDS.1"/>
    <property type="gene ID" value="AVESA.00010b.r2.7CG0666440"/>
</dbReference>